<evidence type="ECO:0000256" key="2">
    <source>
        <dbReference type="ARBA" id="ARBA00022448"/>
    </source>
</evidence>
<dbReference type="InterPro" id="IPR036249">
    <property type="entry name" value="Thioredoxin-like_sf"/>
</dbReference>
<dbReference type="InterPro" id="IPR005746">
    <property type="entry name" value="Thioredoxin"/>
</dbReference>
<gene>
    <name evidence="8" type="primary">trxA</name>
    <name evidence="8" type="ORF">SYV04_38225</name>
</gene>
<dbReference type="NCBIfam" id="TIGR01068">
    <property type="entry name" value="thioredoxin"/>
    <property type="match status" value="1"/>
</dbReference>
<evidence type="ECO:0000259" key="7">
    <source>
        <dbReference type="PROSITE" id="PS51352"/>
    </source>
</evidence>
<comment type="similarity">
    <text evidence="1">Belongs to the thioredoxin family.</text>
</comment>
<keyword evidence="2" id="KW-0813">Transport</keyword>
<evidence type="ECO:0000256" key="3">
    <source>
        <dbReference type="ARBA" id="ARBA00022982"/>
    </source>
</evidence>
<dbReference type="PANTHER" id="PTHR45663:SF40">
    <property type="entry name" value="THIOREDOXIN 2"/>
    <property type="match status" value="1"/>
</dbReference>
<keyword evidence="9" id="KW-1185">Reference proteome</keyword>
<evidence type="ECO:0000256" key="6">
    <source>
        <dbReference type="NCBIfam" id="TIGR01068"/>
    </source>
</evidence>
<dbReference type="Gene3D" id="3.40.30.10">
    <property type="entry name" value="Glutaredoxin"/>
    <property type="match status" value="1"/>
</dbReference>
<evidence type="ECO:0000313" key="8">
    <source>
        <dbReference type="EMBL" id="MDY7232289.1"/>
    </source>
</evidence>
<organism evidence="8 9">
    <name type="scientific">Hyalangium rubrum</name>
    <dbReference type="NCBI Taxonomy" id="3103134"/>
    <lineage>
        <taxon>Bacteria</taxon>
        <taxon>Pseudomonadati</taxon>
        <taxon>Myxococcota</taxon>
        <taxon>Myxococcia</taxon>
        <taxon>Myxococcales</taxon>
        <taxon>Cystobacterineae</taxon>
        <taxon>Archangiaceae</taxon>
        <taxon>Hyalangium</taxon>
    </lineage>
</organism>
<dbReference type="PRINTS" id="PR00421">
    <property type="entry name" value="THIOREDOXIN"/>
</dbReference>
<dbReference type="PANTHER" id="PTHR45663">
    <property type="entry name" value="GEO12009P1"/>
    <property type="match status" value="1"/>
</dbReference>
<feature type="domain" description="Thioredoxin" evidence="7">
    <location>
        <begin position="1"/>
        <end position="105"/>
    </location>
</feature>
<reference evidence="8 9" key="1">
    <citation type="submission" date="2023-12" db="EMBL/GenBank/DDBJ databases">
        <title>the genome sequence of Hyalangium sp. s54d21.</title>
        <authorList>
            <person name="Zhang X."/>
        </authorList>
    </citation>
    <scope>NUCLEOTIDE SEQUENCE [LARGE SCALE GENOMIC DNA]</scope>
    <source>
        <strain evidence="9">s54d21</strain>
    </source>
</reference>
<evidence type="ECO:0000256" key="5">
    <source>
        <dbReference type="ARBA" id="ARBA00023284"/>
    </source>
</evidence>
<dbReference type="EMBL" id="JAXIVS010000019">
    <property type="protein sequence ID" value="MDY7232289.1"/>
    <property type="molecule type" value="Genomic_DNA"/>
</dbReference>
<dbReference type="CDD" id="cd02947">
    <property type="entry name" value="TRX_family"/>
    <property type="match status" value="1"/>
</dbReference>
<evidence type="ECO:0000256" key="4">
    <source>
        <dbReference type="ARBA" id="ARBA00023157"/>
    </source>
</evidence>
<accession>A0ABU5HHD4</accession>
<dbReference type="RefSeq" id="WP_321551002.1">
    <property type="nucleotide sequence ID" value="NZ_JAXIVS010000019.1"/>
</dbReference>
<evidence type="ECO:0000313" key="9">
    <source>
        <dbReference type="Proteomes" id="UP001291309"/>
    </source>
</evidence>
<protein>
    <recommendedName>
        <fullName evidence="6">Thioredoxin</fullName>
    </recommendedName>
</protein>
<dbReference type="PROSITE" id="PS51352">
    <property type="entry name" value="THIOREDOXIN_2"/>
    <property type="match status" value="1"/>
</dbReference>
<dbReference type="Pfam" id="PF00085">
    <property type="entry name" value="Thioredoxin"/>
    <property type="match status" value="1"/>
</dbReference>
<dbReference type="InterPro" id="IPR013766">
    <property type="entry name" value="Thioredoxin_domain"/>
</dbReference>
<sequence>MATIEISKDNFKDTVGKQGIVMLDWWASWCGPCRAFAPIYEQTAGKHADITFGKIDTDAQQELAGAFEIRSIPTLMVFRDGILLFEQAGALPAAALEDLISKVRALDMEDVRKQVEAQRAAQEPPKA</sequence>
<proteinExistence type="inferred from homology"/>
<keyword evidence="3" id="KW-0249">Electron transport</keyword>
<dbReference type="SUPFAM" id="SSF52833">
    <property type="entry name" value="Thioredoxin-like"/>
    <property type="match status" value="1"/>
</dbReference>
<keyword evidence="4" id="KW-1015">Disulfide bond</keyword>
<comment type="caution">
    <text evidence="8">The sequence shown here is derived from an EMBL/GenBank/DDBJ whole genome shotgun (WGS) entry which is preliminary data.</text>
</comment>
<dbReference type="Proteomes" id="UP001291309">
    <property type="component" value="Unassembled WGS sequence"/>
</dbReference>
<evidence type="ECO:0000256" key="1">
    <source>
        <dbReference type="ARBA" id="ARBA00008987"/>
    </source>
</evidence>
<name>A0ABU5HHD4_9BACT</name>
<keyword evidence="5" id="KW-0676">Redox-active center</keyword>